<organism evidence="2">
    <name type="scientific">uncultured Caudovirales phage</name>
    <dbReference type="NCBI Taxonomy" id="2100421"/>
    <lineage>
        <taxon>Viruses</taxon>
        <taxon>Duplodnaviria</taxon>
        <taxon>Heunggongvirae</taxon>
        <taxon>Uroviricota</taxon>
        <taxon>Caudoviricetes</taxon>
        <taxon>Peduoviridae</taxon>
        <taxon>Maltschvirus</taxon>
        <taxon>Maltschvirus maltsch</taxon>
    </lineage>
</organism>
<reference evidence="2" key="1">
    <citation type="submission" date="2020-05" db="EMBL/GenBank/DDBJ databases">
        <authorList>
            <person name="Chiriac C."/>
            <person name="Salcher M."/>
            <person name="Ghai R."/>
            <person name="Kavagutti S V."/>
        </authorList>
    </citation>
    <scope>NUCLEOTIDE SEQUENCE</scope>
</reference>
<dbReference type="EMBL" id="LR796816">
    <property type="protein sequence ID" value="CAB4167973.1"/>
    <property type="molecule type" value="Genomic_DNA"/>
</dbReference>
<dbReference type="EMBL" id="LR797357">
    <property type="protein sequence ID" value="CAB4205047.1"/>
    <property type="molecule type" value="Genomic_DNA"/>
</dbReference>
<evidence type="ECO:0000313" key="3">
    <source>
        <dbReference type="EMBL" id="CAB4196418.1"/>
    </source>
</evidence>
<dbReference type="EMBL" id="LR796826">
    <property type="protein sequence ID" value="CAB4168545.1"/>
    <property type="molecule type" value="Genomic_DNA"/>
</dbReference>
<evidence type="ECO:0000313" key="4">
    <source>
        <dbReference type="EMBL" id="CAB4205047.1"/>
    </source>
</evidence>
<name>A0A6J5PHA5_9CAUD</name>
<evidence type="ECO:0000313" key="1">
    <source>
        <dbReference type="EMBL" id="CAB4167973.1"/>
    </source>
</evidence>
<evidence type="ECO:0000313" key="2">
    <source>
        <dbReference type="EMBL" id="CAB4168545.1"/>
    </source>
</evidence>
<protein>
    <submittedName>
        <fullName evidence="2">Uncharacterized protein</fullName>
    </submittedName>
</protein>
<dbReference type="EMBL" id="LR797251">
    <property type="protein sequence ID" value="CAB4196418.1"/>
    <property type="molecule type" value="Genomic_DNA"/>
</dbReference>
<dbReference type="Gene3D" id="2.40.50.140">
    <property type="entry name" value="Nucleic acid-binding proteins"/>
    <property type="match status" value="1"/>
</dbReference>
<proteinExistence type="predicted"/>
<sequence length="168" mass="18926">MAPSKKTSSFDRDRKSHTIQGVIHWAQVVEPNTTFEPVWCLDLSLTPETRKIVEADGLTVKNKDDARGDFISLKHKVMRHDGERNDPPRVIDSQLNEWDPKKLIGNGSIANVRFNTFNYDYAGKSGRTSDLVGLQVVKLVEYSRDGFDVVADGYTVGVREMADNDIPF</sequence>
<accession>A0A6J5PHA5</accession>
<gene>
    <name evidence="3" type="ORF">UFOVP1292_22</name>
    <name evidence="4" type="ORF">UFOVP1411_13</name>
    <name evidence="1" type="ORF">UFOVP859_73</name>
    <name evidence="2" type="ORF">UFOVP882_71</name>
</gene>
<dbReference type="InterPro" id="IPR012340">
    <property type="entry name" value="NA-bd_OB-fold"/>
</dbReference>